<name>A0A2I0UIC3_LIMLA</name>
<gene>
    <name evidence="1" type="ORF">llap_3890</name>
</gene>
<sequence length="128" mass="15368">MADVIAKPLSIIFESSWRTGEVPEDWRKTNVTPVFKKDKKDNPGNCRLREVILPLYSALMRPHLEYCVQFWTLQFEKGKELLDRVQQRTMKMIMELEHLPYEERLRDLGLFSLQKRRLRGDFNNAYKH</sequence>
<keyword evidence="2" id="KW-1185">Reference proteome</keyword>
<reference evidence="2" key="1">
    <citation type="submission" date="2017-11" db="EMBL/GenBank/DDBJ databases">
        <authorList>
            <person name="Lima N.C."/>
            <person name="Parody-Merino A.M."/>
            <person name="Battley P.F."/>
            <person name="Fidler A.E."/>
            <person name="Prosdocimi F."/>
        </authorList>
    </citation>
    <scope>NUCLEOTIDE SEQUENCE [LARGE SCALE GENOMIC DNA]</scope>
</reference>
<dbReference type="AlphaFoldDB" id="A0A2I0UIC3"/>
<protein>
    <submittedName>
        <fullName evidence="1">Uncharacterized protein</fullName>
    </submittedName>
</protein>
<reference evidence="2" key="2">
    <citation type="submission" date="2017-12" db="EMBL/GenBank/DDBJ databases">
        <title>Genome sequence of the Bar-tailed Godwit (Limosa lapponica baueri).</title>
        <authorList>
            <person name="Lima N.C.B."/>
            <person name="Parody-Merino A.M."/>
            <person name="Battley P.F."/>
            <person name="Fidler A.E."/>
            <person name="Prosdocimi F."/>
        </authorList>
    </citation>
    <scope>NUCLEOTIDE SEQUENCE [LARGE SCALE GENOMIC DNA]</scope>
</reference>
<dbReference type="Proteomes" id="UP000233556">
    <property type="component" value="Unassembled WGS sequence"/>
</dbReference>
<accession>A0A2I0UIC3</accession>
<dbReference type="PANTHER" id="PTHR33332">
    <property type="entry name" value="REVERSE TRANSCRIPTASE DOMAIN-CONTAINING PROTEIN"/>
    <property type="match status" value="1"/>
</dbReference>
<organism evidence="1 2">
    <name type="scientific">Limosa lapponica baueri</name>
    <dbReference type="NCBI Taxonomy" id="1758121"/>
    <lineage>
        <taxon>Eukaryota</taxon>
        <taxon>Metazoa</taxon>
        <taxon>Chordata</taxon>
        <taxon>Craniata</taxon>
        <taxon>Vertebrata</taxon>
        <taxon>Euteleostomi</taxon>
        <taxon>Archelosauria</taxon>
        <taxon>Archosauria</taxon>
        <taxon>Dinosauria</taxon>
        <taxon>Saurischia</taxon>
        <taxon>Theropoda</taxon>
        <taxon>Coelurosauria</taxon>
        <taxon>Aves</taxon>
        <taxon>Neognathae</taxon>
        <taxon>Neoaves</taxon>
        <taxon>Charadriiformes</taxon>
        <taxon>Scolopacidae</taxon>
        <taxon>Limosa</taxon>
    </lineage>
</organism>
<proteinExistence type="predicted"/>
<dbReference type="EMBL" id="KZ505741">
    <property type="protein sequence ID" value="PKU45804.1"/>
    <property type="molecule type" value="Genomic_DNA"/>
</dbReference>
<dbReference type="OrthoDB" id="3824970at2759"/>
<evidence type="ECO:0000313" key="2">
    <source>
        <dbReference type="Proteomes" id="UP000233556"/>
    </source>
</evidence>
<evidence type="ECO:0000313" key="1">
    <source>
        <dbReference type="EMBL" id="PKU45804.1"/>
    </source>
</evidence>